<dbReference type="InterPro" id="IPR050571">
    <property type="entry name" value="Class-IV_PLP-Dep_Aminotrnsfr"/>
</dbReference>
<dbReference type="InterPro" id="IPR043131">
    <property type="entry name" value="BCAT-like_N"/>
</dbReference>
<comment type="similarity">
    <text evidence="1">Belongs to the class-IV pyridoxal-phosphate-dependent aminotransferase family.</text>
</comment>
<evidence type="ECO:0008006" key="3">
    <source>
        <dbReference type="Google" id="ProtNLM"/>
    </source>
</evidence>
<organism evidence="2">
    <name type="scientific">marine metagenome</name>
    <dbReference type="NCBI Taxonomy" id="408172"/>
    <lineage>
        <taxon>unclassified sequences</taxon>
        <taxon>metagenomes</taxon>
        <taxon>ecological metagenomes</taxon>
    </lineage>
</organism>
<sequence>MTSSHDFKKDKRNNSIKININGKFFPRKKAKISVFDSGFILGDGCWDSIRLHNNKLLFLKEHLKRLYEDARAIDIKIPKTKN</sequence>
<proteinExistence type="inferred from homology"/>
<dbReference type="SUPFAM" id="SSF56752">
    <property type="entry name" value="D-aminoacid aminotransferase-like PLP-dependent enzymes"/>
    <property type="match status" value="1"/>
</dbReference>
<gene>
    <name evidence="2" type="ORF">METZ01_LOCUS113470</name>
</gene>
<protein>
    <recommendedName>
        <fullName evidence="3">Aminotransferase class IV</fullName>
    </recommendedName>
</protein>
<evidence type="ECO:0000313" key="2">
    <source>
        <dbReference type="EMBL" id="SVA60616.1"/>
    </source>
</evidence>
<accession>A0A381X780</accession>
<dbReference type="GO" id="GO:0003824">
    <property type="term" value="F:catalytic activity"/>
    <property type="evidence" value="ECO:0007669"/>
    <property type="project" value="InterPro"/>
</dbReference>
<name>A0A381X780_9ZZZZ</name>
<reference evidence="2" key="1">
    <citation type="submission" date="2018-05" db="EMBL/GenBank/DDBJ databases">
        <authorList>
            <person name="Lanie J.A."/>
            <person name="Ng W.-L."/>
            <person name="Kazmierczak K.M."/>
            <person name="Andrzejewski T.M."/>
            <person name="Davidsen T.M."/>
            <person name="Wayne K.J."/>
            <person name="Tettelin H."/>
            <person name="Glass J.I."/>
            <person name="Rusch D."/>
            <person name="Podicherti R."/>
            <person name="Tsui H.-C.T."/>
            <person name="Winkler M.E."/>
        </authorList>
    </citation>
    <scope>NUCLEOTIDE SEQUENCE</scope>
</reference>
<dbReference type="Gene3D" id="3.30.470.10">
    <property type="match status" value="1"/>
</dbReference>
<dbReference type="AlphaFoldDB" id="A0A381X780"/>
<feature type="non-terminal residue" evidence="2">
    <location>
        <position position="82"/>
    </location>
</feature>
<dbReference type="PANTHER" id="PTHR42743">
    <property type="entry name" value="AMINO-ACID AMINOTRANSFERASE"/>
    <property type="match status" value="1"/>
</dbReference>
<dbReference type="GO" id="GO:0019752">
    <property type="term" value="P:carboxylic acid metabolic process"/>
    <property type="evidence" value="ECO:0007669"/>
    <property type="project" value="TreeGrafter"/>
</dbReference>
<evidence type="ECO:0000256" key="1">
    <source>
        <dbReference type="ARBA" id="ARBA00009320"/>
    </source>
</evidence>
<dbReference type="InterPro" id="IPR036038">
    <property type="entry name" value="Aminotransferase-like"/>
</dbReference>
<dbReference type="PANTHER" id="PTHR42743:SF11">
    <property type="entry name" value="AMINODEOXYCHORISMATE LYASE"/>
    <property type="match status" value="1"/>
</dbReference>
<dbReference type="EMBL" id="UINC01014158">
    <property type="protein sequence ID" value="SVA60616.1"/>
    <property type="molecule type" value="Genomic_DNA"/>
</dbReference>